<feature type="domain" description="Cytochrome b561 bacterial/Ni-hydrogenase" evidence="14">
    <location>
        <begin position="10"/>
        <end position="175"/>
    </location>
</feature>
<evidence type="ECO:0000256" key="5">
    <source>
        <dbReference type="ARBA" id="ARBA00022617"/>
    </source>
</evidence>
<feature type="transmembrane region" description="Helical" evidence="13">
    <location>
        <begin position="85"/>
        <end position="109"/>
    </location>
</feature>
<dbReference type="Gene3D" id="1.20.950.20">
    <property type="entry name" value="Transmembrane di-heme cytochromes, Chain C"/>
    <property type="match status" value="1"/>
</dbReference>
<feature type="transmembrane region" description="Helical" evidence="13">
    <location>
        <begin position="42"/>
        <end position="65"/>
    </location>
</feature>
<evidence type="ECO:0000256" key="10">
    <source>
        <dbReference type="ARBA" id="ARBA00023004"/>
    </source>
</evidence>
<dbReference type="GO" id="GO:0020037">
    <property type="term" value="F:heme binding"/>
    <property type="evidence" value="ECO:0007669"/>
    <property type="project" value="TreeGrafter"/>
</dbReference>
<dbReference type="GO" id="GO:0009055">
    <property type="term" value="F:electron transfer activity"/>
    <property type="evidence" value="ECO:0007669"/>
    <property type="project" value="InterPro"/>
</dbReference>
<evidence type="ECO:0000313" key="15">
    <source>
        <dbReference type="EMBL" id="QIB35850.1"/>
    </source>
</evidence>
<keyword evidence="8" id="KW-0249">Electron transport</keyword>
<dbReference type="AlphaFoldDB" id="A0A6P1YSJ2"/>
<dbReference type="EMBL" id="CP048630">
    <property type="protein sequence ID" value="QIB35850.1"/>
    <property type="molecule type" value="Genomic_DNA"/>
</dbReference>
<keyword evidence="3" id="KW-0813">Transport</keyword>
<evidence type="ECO:0000256" key="13">
    <source>
        <dbReference type="SAM" id="Phobius"/>
    </source>
</evidence>
<comment type="subcellular location">
    <subcellularLocation>
        <location evidence="2">Cell membrane</location>
        <topology evidence="2">Multi-pass membrane protein</topology>
    </subcellularLocation>
</comment>
<keyword evidence="5" id="KW-0349">Heme</keyword>
<dbReference type="GO" id="GO:0022904">
    <property type="term" value="P:respiratory electron transport chain"/>
    <property type="evidence" value="ECO:0007669"/>
    <property type="project" value="InterPro"/>
</dbReference>
<evidence type="ECO:0000256" key="4">
    <source>
        <dbReference type="ARBA" id="ARBA00022475"/>
    </source>
</evidence>
<dbReference type="InterPro" id="IPR052168">
    <property type="entry name" value="Cytochrome_b561_oxidase"/>
</dbReference>
<dbReference type="InterPro" id="IPR016174">
    <property type="entry name" value="Di-haem_cyt_TM"/>
</dbReference>
<evidence type="ECO:0000259" key="14">
    <source>
        <dbReference type="Pfam" id="PF01292"/>
    </source>
</evidence>
<evidence type="ECO:0000256" key="12">
    <source>
        <dbReference type="ARBA" id="ARBA00037975"/>
    </source>
</evidence>
<evidence type="ECO:0000256" key="9">
    <source>
        <dbReference type="ARBA" id="ARBA00022989"/>
    </source>
</evidence>
<keyword evidence="6 13" id="KW-0812">Transmembrane</keyword>
<feature type="transmembrane region" description="Helical" evidence="13">
    <location>
        <begin position="16"/>
        <end position="35"/>
    </location>
</feature>
<evidence type="ECO:0000256" key="6">
    <source>
        <dbReference type="ARBA" id="ARBA00022692"/>
    </source>
</evidence>
<keyword evidence="9 13" id="KW-1133">Transmembrane helix</keyword>
<evidence type="ECO:0000313" key="16">
    <source>
        <dbReference type="Proteomes" id="UP000464751"/>
    </source>
</evidence>
<dbReference type="SUPFAM" id="SSF81342">
    <property type="entry name" value="Transmembrane di-heme cytochromes"/>
    <property type="match status" value="1"/>
</dbReference>
<evidence type="ECO:0000256" key="11">
    <source>
        <dbReference type="ARBA" id="ARBA00023136"/>
    </source>
</evidence>
<keyword evidence="11 13" id="KW-0472">Membrane</keyword>
<keyword evidence="4" id="KW-1003">Cell membrane</keyword>
<sequence>MSRPSRLPVFPALSRLLHWLMAVMILAMLFIGIGMEASLSNYNWLLSVHRPLGIAILILAAGRLINRQFNPPPPLPSGMPVWLRFAAHASHIGLYGLMFAVPLIGWAMLSAARYPVVLYGGLVLPPILPQNDMVFAVLRSTHTVLAFTLFALILAHIGAALMHAIGFRDGVFQSMASVRRLRPDPASGGQ</sequence>
<keyword evidence="7" id="KW-0479">Metal-binding</keyword>
<keyword evidence="16" id="KW-1185">Reference proteome</keyword>
<evidence type="ECO:0000256" key="8">
    <source>
        <dbReference type="ARBA" id="ARBA00022982"/>
    </source>
</evidence>
<gene>
    <name evidence="15" type="ORF">G3A50_20645</name>
</gene>
<dbReference type="KEGG" id="apra:G3A50_20645"/>
<keyword evidence="10" id="KW-0408">Iron</keyword>
<dbReference type="RefSeq" id="WP_163076989.1">
    <property type="nucleotide sequence ID" value="NZ_CP048630.1"/>
</dbReference>
<dbReference type="PANTHER" id="PTHR30529">
    <property type="entry name" value="CYTOCHROME B561"/>
    <property type="match status" value="1"/>
</dbReference>
<dbReference type="GO" id="GO:0005886">
    <property type="term" value="C:plasma membrane"/>
    <property type="evidence" value="ECO:0007669"/>
    <property type="project" value="UniProtKB-SubCell"/>
</dbReference>
<reference evidence="15 16" key="1">
    <citation type="submission" date="2020-02" db="EMBL/GenBank/DDBJ databases">
        <authorList>
            <person name="Li G."/>
        </authorList>
    </citation>
    <scope>NUCLEOTIDE SEQUENCE [LARGE SCALE GENOMIC DNA]</scope>
    <source>
        <strain evidence="15 16">DSM 102029</strain>
    </source>
</reference>
<name>A0A6P1YSJ2_9HYPH</name>
<comment type="cofactor">
    <cofactor evidence="1">
        <name>heme b</name>
        <dbReference type="ChEBI" id="CHEBI:60344"/>
    </cofactor>
</comment>
<protein>
    <submittedName>
        <fullName evidence="15">Cytochrome b</fullName>
    </submittedName>
</protein>
<dbReference type="GO" id="GO:0046872">
    <property type="term" value="F:metal ion binding"/>
    <property type="evidence" value="ECO:0007669"/>
    <property type="project" value="UniProtKB-KW"/>
</dbReference>
<feature type="transmembrane region" description="Helical" evidence="13">
    <location>
        <begin position="144"/>
        <end position="165"/>
    </location>
</feature>
<evidence type="ECO:0000256" key="2">
    <source>
        <dbReference type="ARBA" id="ARBA00004651"/>
    </source>
</evidence>
<dbReference type="Pfam" id="PF01292">
    <property type="entry name" value="Ni_hydr_CYTB"/>
    <property type="match status" value="1"/>
</dbReference>
<comment type="similarity">
    <text evidence="12">Belongs to the cytochrome b561 family.</text>
</comment>
<evidence type="ECO:0000256" key="7">
    <source>
        <dbReference type="ARBA" id="ARBA00022723"/>
    </source>
</evidence>
<accession>A0A6P1YSJ2</accession>
<dbReference type="Proteomes" id="UP000464751">
    <property type="component" value="Chromosome"/>
</dbReference>
<organism evidence="15 16">
    <name type="scientific">Ancylobacter pratisalsi</name>
    <dbReference type="NCBI Taxonomy" id="1745854"/>
    <lineage>
        <taxon>Bacteria</taxon>
        <taxon>Pseudomonadati</taxon>
        <taxon>Pseudomonadota</taxon>
        <taxon>Alphaproteobacteria</taxon>
        <taxon>Hyphomicrobiales</taxon>
        <taxon>Xanthobacteraceae</taxon>
        <taxon>Ancylobacter</taxon>
    </lineage>
</organism>
<evidence type="ECO:0000256" key="3">
    <source>
        <dbReference type="ARBA" id="ARBA00022448"/>
    </source>
</evidence>
<proteinExistence type="inferred from homology"/>
<evidence type="ECO:0000256" key="1">
    <source>
        <dbReference type="ARBA" id="ARBA00001970"/>
    </source>
</evidence>
<dbReference type="PANTHER" id="PTHR30529:SF6">
    <property type="entry name" value="BLL0291 PROTEIN"/>
    <property type="match status" value="1"/>
</dbReference>
<dbReference type="InterPro" id="IPR011577">
    <property type="entry name" value="Cyt_b561_bac/Ni-Hgenase"/>
</dbReference>